<dbReference type="PANTHER" id="PTHR44825">
    <property type="match status" value="1"/>
</dbReference>
<evidence type="ECO:0000313" key="3">
    <source>
        <dbReference type="Proteomes" id="UP001464891"/>
    </source>
</evidence>
<dbReference type="PRINTS" id="PR00625">
    <property type="entry name" value="JDOMAIN"/>
</dbReference>
<dbReference type="CDD" id="cd06257">
    <property type="entry name" value="DnaJ"/>
    <property type="match status" value="1"/>
</dbReference>
<evidence type="ECO:0000313" key="2">
    <source>
        <dbReference type="EMBL" id="MEP0816196.1"/>
    </source>
</evidence>
<dbReference type="RefSeq" id="WP_190433419.1">
    <property type="nucleotide sequence ID" value="NZ_JAMPKM010000002.1"/>
</dbReference>
<keyword evidence="3" id="KW-1185">Reference proteome</keyword>
<dbReference type="InterPro" id="IPR052763">
    <property type="entry name" value="DnaJ_C4"/>
</dbReference>
<dbReference type="Gene3D" id="1.10.287.110">
    <property type="entry name" value="DnaJ domain"/>
    <property type="match status" value="1"/>
</dbReference>
<sequence length="240" mass="27779">MGNSNHYDTLDIPQAATQVEIKQAYRRLAKQFHPDSNRAVTDHEQISRINAAYEVLSDPQRRQSYDQELAHRLYGTRFDTEGMSPGDRQRRAAEVQKRYREQYPTGQAADEHLQLWLNQVYTPVNRLLSRILRALAEEIDELSADPFDDELMEGFQEYLEDSHTDLSQAQRTFRSMPNPPNVAGVAAHLYHCLNQVSDGLEELERFTFNYDDHYLHTGQELFRIATGLRREAQAAIKNLA</sequence>
<comment type="caution">
    <text evidence="2">The sequence shown here is derived from an EMBL/GenBank/DDBJ whole genome shotgun (WGS) entry which is preliminary data.</text>
</comment>
<dbReference type="EMBL" id="JAMPKM010000002">
    <property type="protein sequence ID" value="MEP0816196.1"/>
    <property type="molecule type" value="Genomic_DNA"/>
</dbReference>
<gene>
    <name evidence="2" type="ORF">NC998_03690</name>
</gene>
<dbReference type="SMART" id="SM00271">
    <property type="entry name" value="DnaJ"/>
    <property type="match status" value="1"/>
</dbReference>
<protein>
    <submittedName>
        <fullName evidence="2">J domain-containing protein</fullName>
    </submittedName>
</protein>
<organism evidence="2 3">
    <name type="scientific">Trichocoleus desertorum GB2-A4</name>
    <dbReference type="NCBI Taxonomy" id="2933944"/>
    <lineage>
        <taxon>Bacteria</taxon>
        <taxon>Bacillati</taxon>
        <taxon>Cyanobacteriota</taxon>
        <taxon>Cyanophyceae</taxon>
        <taxon>Leptolyngbyales</taxon>
        <taxon>Trichocoleusaceae</taxon>
        <taxon>Trichocoleus</taxon>
    </lineage>
</organism>
<name>A0ABV0J357_9CYAN</name>
<evidence type="ECO:0000259" key="1">
    <source>
        <dbReference type="PROSITE" id="PS50076"/>
    </source>
</evidence>
<dbReference type="PANTHER" id="PTHR44825:SF1">
    <property type="entry name" value="DNAJ HOMOLOG SUBFAMILY C MEMBER 4"/>
    <property type="match status" value="1"/>
</dbReference>
<dbReference type="InterPro" id="IPR001623">
    <property type="entry name" value="DnaJ_domain"/>
</dbReference>
<dbReference type="InterPro" id="IPR036869">
    <property type="entry name" value="J_dom_sf"/>
</dbReference>
<feature type="domain" description="J" evidence="1">
    <location>
        <begin position="5"/>
        <end position="69"/>
    </location>
</feature>
<accession>A0ABV0J357</accession>
<dbReference type="PROSITE" id="PS50076">
    <property type="entry name" value="DNAJ_2"/>
    <property type="match status" value="1"/>
</dbReference>
<reference evidence="2 3" key="1">
    <citation type="submission" date="2022-04" db="EMBL/GenBank/DDBJ databases">
        <title>Positive selection, recombination, and allopatry shape intraspecific diversity of widespread and dominant cyanobacteria.</title>
        <authorList>
            <person name="Wei J."/>
            <person name="Shu W."/>
            <person name="Hu C."/>
        </authorList>
    </citation>
    <scope>NUCLEOTIDE SEQUENCE [LARGE SCALE GENOMIC DNA]</scope>
    <source>
        <strain evidence="2 3">GB2-A4</strain>
    </source>
</reference>
<dbReference type="Proteomes" id="UP001464891">
    <property type="component" value="Unassembled WGS sequence"/>
</dbReference>
<dbReference type="SUPFAM" id="SSF46565">
    <property type="entry name" value="Chaperone J-domain"/>
    <property type="match status" value="1"/>
</dbReference>
<dbReference type="Pfam" id="PF00226">
    <property type="entry name" value="DnaJ"/>
    <property type="match status" value="1"/>
</dbReference>
<proteinExistence type="predicted"/>